<evidence type="ECO:0000313" key="2">
    <source>
        <dbReference type="EMBL" id="QEA40063.1"/>
    </source>
</evidence>
<keyword evidence="3" id="KW-1185">Reference proteome</keyword>
<dbReference type="PANTHER" id="PTHR43415">
    <property type="entry name" value="SPERMIDINE N(1)-ACETYLTRANSFERASE"/>
    <property type="match status" value="1"/>
</dbReference>
<dbReference type="RefSeq" id="WP_147185138.1">
    <property type="nucleotide sequence ID" value="NZ_CP042382.1"/>
</dbReference>
<evidence type="ECO:0000259" key="1">
    <source>
        <dbReference type="Pfam" id="PF13302"/>
    </source>
</evidence>
<name>A0A5B8SZ15_9GAMM</name>
<dbReference type="EMBL" id="CP042382">
    <property type="protein sequence ID" value="QEA40063.1"/>
    <property type="molecule type" value="Genomic_DNA"/>
</dbReference>
<dbReference type="InterPro" id="IPR000182">
    <property type="entry name" value="GNAT_dom"/>
</dbReference>
<dbReference type="PANTHER" id="PTHR43415:SF3">
    <property type="entry name" value="GNAT-FAMILY ACETYLTRANSFERASE"/>
    <property type="match status" value="1"/>
</dbReference>
<dbReference type="InterPro" id="IPR016181">
    <property type="entry name" value="Acyl_CoA_acyltransferase"/>
</dbReference>
<reference evidence="2 3" key="1">
    <citation type="submission" date="2019-06" db="EMBL/GenBank/DDBJ databases">
        <title>Genome analyses of bacteria isolated from kimchi.</title>
        <authorList>
            <person name="Lee S."/>
            <person name="Ahn S."/>
            <person name="Roh S."/>
        </authorList>
    </citation>
    <scope>NUCLEOTIDE SEQUENCE [LARGE SCALE GENOMIC DNA]</scope>
    <source>
        <strain evidence="2 3">CBA4606</strain>
    </source>
</reference>
<dbReference type="NCBIfam" id="TIGR03585">
    <property type="entry name" value="PseH"/>
    <property type="match status" value="1"/>
</dbReference>
<dbReference type="InterPro" id="IPR020036">
    <property type="entry name" value="PseH"/>
</dbReference>
<dbReference type="Pfam" id="PF13302">
    <property type="entry name" value="Acetyltransf_3"/>
    <property type="match status" value="1"/>
</dbReference>
<dbReference type="EC" id="2.3.1.202" evidence="2"/>
<dbReference type="Gene3D" id="3.40.630.30">
    <property type="match status" value="1"/>
</dbReference>
<feature type="domain" description="N-acetyltransferase" evidence="1">
    <location>
        <begin position="2"/>
        <end position="127"/>
    </location>
</feature>
<dbReference type="Proteomes" id="UP000321272">
    <property type="component" value="Chromosome"/>
</dbReference>
<dbReference type="GO" id="GO:0016747">
    <property type="term" value="F:acyltransferase activity, transferring groups other than amino-acyl groups"/>
    <property type="evidence" value="ECO:0007669"/>
    <property type="project" value="InterPro"/>
</dbReference>
<dbReference type="SUPFAM" id="SSF55729">
    <property type="entry name" value="Acyl-CoA N-acyltransferases (Nat)"/>
    <property type="match status" value="1"/>
</dbReference>
<organism evidence="2 3">
    <name type="scientific">Pistricoccus aurantiacus</name>
    <dbReference type="NCBI Taxonomy" id="1883414"/>
    <lineage>
        <taxon>Bacteria</taxon>
        <taxon>Pseudomonadati</taxon>
        <taxon>Pseudomonadota</taxon>
        <taxon>Gammaproteobacteria</taxon>
        <taxon>Oceanospirillales</taxon>
        <taxon>Halomonadaceae</taxon>
        <taxon>Pistricoccus</taxon>
    </lineage>
</organism>
<proteinExistence type="predicted"/>
<sequence length="165" mass="19159">MQADDLDNVREWRNHPDVRRYMYTQHEISPDEHHQWFMRASQAPGTHLLIFEQNGVACGFVNITQVKQGPIADWSFHLAPFAQKGTGFQLGCAVLGHVFDHLTLHKLCGEALAFNERSIRLHRRLSFYQEGLLRDQHFDGVRYHDVHRFGILASDWLKAREALAQ</sequence>
<accession>A0A5B8SZ15</accession>
<gene>
    <name evidence="2" type="primary">pseH</name>
    <name evidence="2" type="ORF">FGL86_13910</name>
</gene>
<protein>
    <submittedName>
        <fullName evidence="2">UDP-4-amino-4, 6-dideoxy-N-acetyl-beta-L-altrosamine N-acetyltransferase</fullName>
        <ecNumber evidence="2">2.3.1.202</ecNumber>
    </submittedName>
</protein>
<evidence type="ECO:0000313" key="3">
    <source>
        <dbReference type="Proteomes" id="UP000321272"/>
    </source>
</evidence>
<keyword evidence="2" id="KW-0012">Acyltransferase</keyword>
<dbReference type="AlphaFoldDB" id="A0A5B8SZ15"/>
<keyword evidence="2" id="KW-0808">Transferase</keyword>
<dbReference type="OrthoDB" id="5358891at2"/>
<dbReference type="KEGG" id="paur:FGL86_13910"/>